<evidence type="ECO:0000313" key="2">
    <source>
        <dbReference type="Proteomes" id="UP000187203"/>
    </source>
</evidence>
<organism evidence="1 2">
    <name type="scientific">Corchorus olitorius</name>
    <dbReference type="NCBI Taxonomy" id="93759"/>
    <lineage>
        <taxon>Eukaryota</taxon>
        <taxon>Viridiplantae</taxon>
        <taxon>Streptophyta</taxon>
        <taxon>Embryophyta</taxon>
        <taxon>Tracheophyta</taxon>
        <taxon>Spermatophyta</taxon>
        <taxon>Magnoliopsida</taxon>
        <taxon>eudicotyledons</taxon>
        <taxon>Gunneridae</taxon>
        <taxon>Pentapetalae</taxon>
        <taxon>rosids</taxon>
        <taxon>malvids</taxon>
        <taxon>Malvales</taxon>
        <taxon>Malvaceae</taxon>
        <taxon>Grewioideae</taxon>
        <taxon>Apeibeae</taxon>
        <taxon>Corchorus</taxon>
    </lineage>
</organism>
<protein>
    <submittedName>
        <fullName evidence="1">Uncharacterized protein</fullName>
    </submittedName>
</protein>
<sequence length="48" mass="5508">MDGFEKWSELAKELVQATLKFQGKLHFFPPNVAPFQDQKKAVKDIGMN</sequence>
<evidence type="ECO:0000313" key="1">
    <source>
        <dbReference type="EMBL" id="OMP05798.1"/>
    </source>
</evidence>
<keyword evidence="2" id="KW-1185">Reference proteome</keyword>
<proteinExistence type="predicted"/>
<dbReference type="EMBL" id="AWUE01013849">
    <property type="protein sequence ID" value="OMP05798.1"/>
    <property type="molecule type" value="Genomic_DNA"/>
</dbReference>
<dbReference type="AlphaFoldDB" id="A0A1R3KFJ5"/>
<accession>A0A1R3KFJ5</accession>
<reference evidence="2" key="1">
    <citation type="submission" date="2013-09" db="EMBL/GenBank/DDBJ databases">
        <title>Corchorus olitorius genome sequencing.</title>
        <authorList>
            <person name="Alam M."/>
            <person name="Haque M.S."/>
            <person name="Islam M.S."/>
            <person name="Emdad E.M."/>
            <person name="Islam M.M."/>
            <person name="Ahmed B."/>
            <person name="Halim A."/>
            <person name="Hossen Q.M.M."/>
            <person name="Hossain M.Z."/>
            <person name="Ahmed R."/>
            <person name="Khan M.M."/>
            <person name="Islam R."/>
            <person name="Rashid M.M."/>
            <person name="Khan S.A."/>
            <person name="Rahman M.S."/>
            <person name="Alam M."/>
            <person name="Yahiya A.S."/>
            <person name="Khan M.S."/>
            <person name="Azam M.S."/>
            <person name="Haque T."/>
            <person name="Lashkar M.Z.H."/>
            <person name="Akhand A.I."/>
            <person name="Morshed G."/>
            <person name="Roy S."/>
            <person name="Uddin K.S."/>
            <person name="Rabeya T."/>
            <person name="Hossain A.S."/>
            <person name="Chowdhury A."/>
            <person name="Snigdha A.R."/>
            <person name="Mortoza M.S."/>
            <person name="Matin S.A."/>
            <person name="Hoque S.M.E."/>
            <person name="Islam M.K."/>
            <person name="Roy D.K."/>
            <person name="Haider R."/>
            <person name="Moosa M.M."/>
            <person name="Elias S.M."/>
            <person name="Hasan A.M."/>
            <person name="Jahan S."/>
            <person name="Shafiuddin M."/>
            <person name="Mahmood N."/>
            <person name="Shommy N.S."/>
        </authorList>
    </citation>
    <scope>NUCLEOTIDE SEQUENCE [LARGE SCALE GENOMIC DNA]</scope>
    <source>
        <strain evidence="2">cv. O-4</strain>
    </source>
</reference>
<dbReference type="Proteomes" id="UP000187203">
    <property type="component" value="Unassembled WGS sequence"/>
</dbReference>
<comment type="caution">
    <text evidence="1">The sequence shown here is derived from an EMBL/GenBank/DDBJ whole genome shotgun (WGS) entry which is preliminary data.</text>
</comment>
<name>A0A1R3KFJ5_9ROSI</name>
<gene>
    <name evidence="1" type="ORF">COLO4_08550</name>
</gene>